<dbReference type="Proteomes" id="UP000032049">
    <property type="component" value="Unassembled WGS sequence"/>
</dbReference>
<proteinExistence type="predicted"/>
<organism evidence="2 3">
    <name type="scientific">Pedobacter lusitanus</name>
    <dbReference type="NCBI Taxonomy" id="1503925"/>
    <lineage>
        <taxon>Bacteria</taxon>
        <taxon>Pseudomonadati</taxon>
        <taxon>Bacteroidota</taxon>
        <taxon>Sphingobacteriia</taxon>
        <taxon>Sphingobacteriales</taxon>
        <taxon>Sphingobacteriaceae</taxon>
        <taxon>Pedobacter</taxon>
    </lineage>
</organism>
<dbReference type="InterPro" id="IPR017938">
    <property type="entry name" value="Riboflavin_synthase-like_b-brl"/>
</dbReference>
<gene>
    <name evidence="2" type="ORF">TH53_18360</name>
</gene>
<dbReference type="STRING" id="1503925.TH53_18360"/>
<name>A0A0D0GF09_9SPHI</name>
<dbReference type="GO" id="GO:0016491">
    <property type="term" value="F:oxidoreductase activity"/>
    <property type="evidence" value="ECO:0007669"/>
    <property type="project" value="InterPro"/>
</dbReference>
<protein>
    <recommendedName>
        <fullName evidence="1">FAD-binding FR-type domain-containing protein</fullName>
    </recommendedName>
</protein>
<keyword evidence="3" id="KW-1185">Reference proteome</keyword>
<evidence type="ECO:0000313" key="3">
    <source>
        <dbReference type="Proteomes" id="UP000032049"/>
    </source>
</evidence>
<reference evidence="2 3" key="1">
    <citation type="submission" date="2015-01" db="EMBL/GenBank/DDBJ databases">
        <title>Draft genome sequence of Pedobacter sp. NL19 isolated from sludge of an effluent treatment pond in an abandoned uranium mine.</title>
        <authorList>
            <person name="Santos T."/>
            <person name="Caetano T."/>
            <person name="Covas C."/>
            <person name="Cruz A."/>
            <person name="Mendo S."/>
        </authorList>
    </citation>
    <scope>NUCLEOTIDE SEQUENCE [LARGE SCALE GENOMIC DNA]</scope>
    <source>
        <strain evidence="2 3">NL19</strain>
    </source>
</reference>
<dbReference type="InterPro" id="IPR017927">
    <property type="entry name" value="FAD-bd_FR_type"/>
</dbReference>
<dbReference type="EMBL" id="JXRA01000080">
    <property type="protein sequence ID" value="KIO75852.1"/>
    <property type="molecule type" value="Genomic_DNA"/>
</dbReference>
<dbReference type="OrthoDB" id="649820at2"/>
<dbReference type="PROSITE" id="PS51384">
    <property type="entry name" value="FAD_FR"/>
    <property type="match status" value="1"/>
</dbReference>
<feature type="domain" description="FAD-binding FR-type" evidence="1">
    <location>
        <begin position="15"/>
        <end position="115"/>
    </location>
</feature>
<dbReference type="RefSeq" id="WP_041884082.1">
    <property type="nucleotide sequence ID" value="NZ_CP157278.1"/>
</dbReference>
<dbReference type="SUPFAM" id="SSF63380">
    <property type="entry name" value="Riboflavin synthase domain-like"/>
    <property type="match status" value="1"/>
</dbReference>
<accession>A0A0D0GF09</accession>
<sequence length="228" mass="25904">MNIIKKKFLSIFENQVLKQGYVLEVRAWNPATFFEVDLHLPGVDMEKWTSVQHMKVKVSEYTYRDYTPALWDAETSTCTLCISSDHNGPGSAWVSSLKKGDEVSYIGIGSTFHKPVADSRLLCLGDMSSIGHFLALKQLALGIGEVYGAISFGMESHAREFSDYFDTYLQPIPEKNWDISLVSWIDAQELSTETIYIAGHIPTAMQLRRHLRQRNDFNGSIKLQGFWQ</sequence>
<evidence type="ECO:0000313" key="2">
    <source>
        <dbReference type="EMBL" id="KIO75852.1"/>
    </source>
</evidence>
<dbReference type="AlphaFoldDB" id="A0A0D0GF09"/>
<evidence type="ECO:0000259" key="1">
    <source>
        <dbReference type="PROSITE" id="PS51384"/>
    </source>
</evidence>
<comment type="caution">
    <text evidence="2">The sequence shown here is derived from an EMBL/GenBank/DDBJ whole genome shotgun (WGS) entry which is preliminary data.</text>
</comment>
<dbReference type="Gene3D" id="2.40.30.10">
    <property type="entry name" value="Translation factors"/>
    <property type="match status" value="1"/>
</dbReference>